<dbReference type="Pfam" id="PF10978">
    <property type="entry name" value="DUF2785"/>
    <property type="match status" value="1"/>
</dbReference>
<dbReference type="Proteomes" id="UP000051859">
    <property type="component" value="Unassembled WGS sequence"/>
</dbReference>
<reference evidence="1 2" key="1">
    <citation type="journal article" date="2015" name="Genome Announc.">
        <title>Expanding the biotechnology potential of lactobacilli through comparative genomics of 213 strains and associated genera.</title>
        <authorList>
            <person name="Sun Z."/>
            <person name="Harris H.M."/>
            <person name="McCann A."/>
            <person name="Guo C."/>
            <person name="Argimon S."/>
            <person name="Zhang W."/>
            <person name="Yang X."/>
            <person name="Jeffery I.B."/>
            <person name="Cooney J.C."/>
            <person name="Kagawa T.F."/>
            <person name="Liu W."/>
            <person name="Song Y."/>
            <person name="Salvetti E."/>
            <person name="Wrobel A."/>
            <person name="Rasinkangas P."/>
            <person name="Parkhill J."/>
            <person name="Rea M.C."/>
            <person name="O'Sullivan O."/>
            <person name="Ritari J."/>
            <person name="Douillard F.P."/>
            <person name="Paul Ross R."/>
            <person name="Yang R."/>
            <person name="Briner A.E."/>
            <person name="Felis G.E."/>
            <person name="de Vos W.M."/>
            <person name="Barrangou R."/>
            <person name="Klaenhammer T.R."/>
            <person name="Caufield P.W."/>
            <person name="Cui Y."/>
            <person name="Zhang H."/>
            <person name="O'Toole P.W."/>
        </authorList>
    </citation>
    <scope>NUCLEOTIDE SEQUENCE [LARGE SCALE GENOMIC DNA]</scope>
    <source>
        <strain evidence="1 2">DSM 18001</strain>
    </source>
</reference>
<sequence>MDTINETRNKIEGLRIDLQIGKIFSSLGRSTGKIIDAAKQNLPQTDVTLPDDGVQIMDLLQQLREDLGKGQLDAVTNDELTAILDHLGSPNPIIRDKGAFYIFNDLVQNQVLSKEQLILAFDRLTSDEMLLSHINEKENDAVFLRSFSVMLISTLIYIDRAGETFIDNERKNKLVEQIALYITLENDTRGFDERHGWIHAYTHIGNVLDELASDNDLIRADKILLMSVLIEKYRRLKTPLIFGEAGRLAVYIADQLEEDDVYQQFLLIELREWRRSLASAQVRETAGMWNAIFNRQRLLQAMILNPNMAKAIVEYLEDSNDFTM</sequence>
<dbReference type="InterPro" id="IPR021247">
    <property type="entry name" value="DUF2785"/>
</dbReference>
<gene>
    <name evidence="1" type="ORF">IV81_GL001500</name>
</gene>
<name>A0A0R2KYF1_9LACO</name>
<protein>
    <recommendedName>
        <fullName evidence="3">DUF2785 domain-containing protein</fullName>
    </recommendedName>
</protein>
<accession>A0A0R2KYF1</accession>
<evidence type="ECO:0000313" key="2">
    <source>
        <dbReference type="Proteomes" id="UP000051859"/>
    </source>
</evidence>
<proteinExistence type="predicted"/>
<dbReference type="RefSeq" id="WP_057802450.1">
    <property type="nucleotide sequence ID" value="NZ_JQBX01000006.1"/>
</dbReference>
<comment type="caution">
    <text evidence="1">The sequence shown here is derived from an EMBL/GenBank/DDBJ whole genome shotgun (WGS) entry which is preliminary data.</text>
</comment>
<dbReference type="AlphaFoldDB" id="A0A0R2KYF1"/>
<organism evidence="1 2">
    <name type="scientific">Pediococcus stilesii</name>
    <dbReference type="NCBI Taxonomy" id="331679"/>
    <lineage>
        <taxon>Bacteria</taxon>
        <taxon>Bacillati</taxon>
        <taxon>Bacillota</taxon>
        <taxon>Bacilli</taxon>
        <taxon>Lactobacillales</taxon>
        <taxon>Lactobacillaceae</taxon>
        <taxon>Pediococcus</taxon>
    </lineage>
</organism>
<keyword evidence="2" id="KW-1185">Reference proteome</keyword>
<evidence type="ECO:0008006" key="3">
    <source>
        <dbReference type="Google" id="ProtNLM"/>
    </source>
</evidence>
<dbReference type="STRING" id="331679.IV81_GL001500"/>
<dbReference type="EMBL" id="JQBX01000006">
    <property type="protein sequence ID" value="KRN94320.1"/>
    <property type="molecule type" value="Genomic_DNA"/>
</dbReference>
<dbReference type="PATRIC" id="fig|331679.3.peg.1535"/>
<evidence type="ECO:0000313" key="1">
    <source>
        <dbReference type="EMBL" id="KRN94320.1"/>
    </source>
</evidence>